<organism evidence="2 3">
    <name type="scientific">Adineta ricciae</name>
    <name type="common">Rotifer</name>
    <dbReference type="NCBI Taxonomy" id="249248"/>
    <lineage>
        <taxon>Eukaryota</taxon>
        <taxon>Metazoa</taxon>
        <taxon>Spiralia</taxon>
        <taxon>Gnathifera</taxon>
        <taxon>Rotifera</taxon>
        <taxon>Eurotatoria</taxon>
        <taxon>Bdelloidea</taxon>
        <taxon>Adinetida</taxon>
        <taxon>Adinetidae</taxon>
        <taxon>Adineta</taxon>
    </lineage>
</organism>
<name>A0A815LYV7_ADIRI</name>
<dbReference type="Proteomes" id="UP000663828">
    <property type="component" value="Unassembled WGS sequence"/>
</dbReference>
<comment type="caution">
    <text evidence="2">The sequence shown here is derived from an EMBL/GenBank/DDBJ whole genome shotgun (WGS) entry which is preliminary data.</text>
</comment>
<keyword evidence="3" id="KW-1185">Reference proteome</keyword>
<feature type="transmembrane region" description="Helical" evidence="1">
    <location>
        <begin position="62"/>
        <end position="80"/>
    </location>
</feature>
<feature type="transmembrane region" description="Helical" evidence="1">
    <location>
        <begin position="158"/>
        <end position="182"/>
    </location>
</feature>
<protein>
    <submittedName>
        <fullName evidence="2">Uncharacterized protein</fullName>
    </submittedName>
</protein>
<dbReference type="AlphaFoldDB" id="A0A815LYV7"/>
<sequence length="276" mass="30855">MYQQHPATRLDHTGYKRFEQRFPLSVVATLATIQMLTTFAIFSLEVAHNALHIKLTNLFAGFWTTIPFTILWISMYAAVCCCRRQSCATHAVVQNILGFIFACILIGINIAFIRQPDKCFFTEGMCRTLSWASYIHDPLECLVDGVKNQCGNTRISLIIAQLICGVVMALVCLIYFAIYCAIVMQTTRVSQSEVTTVNDAVMTPVYPTNAKQLPLSISHHHQTYTISSHPYQGGVPVMMSVYPSQAAVLPMENSYVNCNPSNQYGTIYPAIGNDRF</sequence>
<keyword evidence="1" id="KW-1133">Transmembrane helix</keyword>
<evidence type="ECO:0000313" key="2">
    <source>
        <dbReference type="EMBL" id="CAF1415124.1"/>
    </source>
</evidence>
<reference evidence="2" key="1">
    <citation type="submission" date="2021-02" db="EMBL/GenBank/DDBJ databases">
        <authorList>
            <person name="Nowell W R."/>
        </authorList>
    </citation>
    <scope>NUCLEOTIDE SEQUENCE</scope>
</reference>
<keyword evidence="1" id="KW-0812">Transmembrane</keyword>
<gene>
    <name evidence="2" type="ORF">XAT740_LOCUS34894</name>
</gene>
<keyword evidence="1" id="KW-0472">Membrane</keyword>
<feature type="transmembrane region" description="Helical" evidence="1">
    <location>
        <begin position="92"/>
        <end position="113"/>
    </location>
</feature>
<evidence type="ECO:0000313" key="3">
    <source>
        <dbReference type="Proteomes" id="UP000663828"/>
    </source>
</evidence>
<feature type="transmembrane region" description="Helical" evidence="1">
    <location>
        <begin position="21"/>
        <end position="42"/>
    </location>
</feature>
<proteinExistence type="predicted"/>
<dbReference type="EMBL" id="CAJNOR010003448">
    <property type="protein sequence ID" value="CAF1415124.1"/>
    <property type="molecule type" value="Genomic_DNA"/>
</dbReference>
<accession>A0A815LYV7</accession>
<evidence type="ECO:0000256" key="1">
    <source>
        <dbReference type="SAM" id="Phobius"/>
    </source>
</evidence>